<protein>
    <submittedName>
        <fullName evidence="2">Uncharacterized protein</fullName>
    </submittedName>
</protein>
<reference evidence="2" key="1">
    <citation type="submission" date="2024-07" db="EMBL/GenBank/DDBJ databases">
        <title>Complete genome sequence of Prevotella sp. YM-2024 GTC17259.</title>
        <authorList>
            <person name="Hayashi M."/>
            <person name="Muto Y."/>
            <person name="Tanaka K."/>
            <person name="Niwa H."/>
        </authorList>
    </citation>
    <scope>NUCLEOTIDE SEQUENCE</scope>
    <source>
        <strain evidence="2">GTC17259</strain>
    </source>
</reference>
<dbReference type="EMBL" id="AP035787">
    <property type="protein sequence ID" value="BFO75630.1"/>
    <property type="molecule type" value="Genomic_DNA"/>
</dbReference>
<feature type="transmembrane region" description="Helical" evidence="1">
    <location>
        <begin position="275"/>
        <end position="299"/>
    </location>
</feature>
<sequence length="376" mass="43301">MVELKDIIDILYFIRHIIMEEAVNTITTISEATNLIERLQTSCTPINKEILAAQLQVLRSISSPELVGSTFDLMLSNIKDVITSSESDSFKEIFRKNSILLIQNYLFFMKAKLVYIRSTLEKEDQRLMREKFEILRDATKCVTTTLNNTLEMVALSKGKIAIQIELLSLSKHMEEKGLIDRIFDWFSRKEIQKQNKKKSQQLQQEFDKSIGLLTVKLYSYHKYLGSSTIISGIIENYKKEIYEYFDPDKVARNNKIEKTKSAVQDSAIGVFSVNLFLSAVIYLLIIIVPSVLWVLWTLFGASVDIFESWLDWGIHKASVYGFYYLAGSNSLIVITFVGLCLFKIKPLVKESHKTEKEVQQKYDKLCKTFASELDVL</sequence>
<accession>A0AB33JAW6</accession>
<evidence type="ECO:0000256" key="1">
    <source>
        <dbReference type="SAM" id="Phobius"/>
    </source>
</evidence>
<keyword evidence="1" id="KW-0472">Membrane</keyword>
<evidence type="ECO:0000313" key="2">
    <source>
        <dbReference type="EMBL" id="BFO75630.1"/>
    </source>
</evidence>
<name>A0AB33JAW6_9BACT</name>
<keyword evidence="1" id="KW-1133">Transmembrane helix</keyword>
<feature type="transmembrane region" description="Helical" evidence="1">
    <location>
        <begin position="319"/>
        <end position="342"/>
    </location>
</feature>
<gene>
    <name evidence="2" type="ORF">GTC17259_06800</name>
</gene>
<dbReference type="AlphaFoldDB" id="A0AB33JAW6"/>
<keyword evidence="1" id="KW-0812">Transmembrane</keyword>
<proteinExistence type="predicted"/>
<organism evidence="2">
    <name type="scientific">Prevotella sp. GTC17259</name>
    <dbReference type="NCBI Taxonomy" id="3236795"/>
    <lineage>
        <taxon>Bacteria</taxon>
        <taxon>Pseudomonadati</taxon>
        <taxon>Bacteroidota</taxon>
        <taxon>Bacteroidia</taxon>
        <taxon>Bacteroidales</taxon>
        <taxon>Prevotellaceae</taxon>
        <taxon>Prevotella</taxon>
    </lineage>
</organism>